<proteinExistence type="predicted"/>
<dbReference type="Gene3D" id="3.40.190.10">
    <property type="entry name" value="Periplasmic binding protein-like II"/>
    <property type="match status" value="2"/>
</dbReference>
<evidence type="ECO:0008006" key="4">
    <source>
        <dbReference type="Google" id="ProtNLM"/>
    </source>
</evidence>
<evidence type="ECO:0000256" key="1">
    <source>
        <dbReference type="ARBA" id="ARBA00022729"/>
    </source>
</evidence>
<reference evidence="3" key="1">
    <citation type="journal article" date="2019" name="Int. J. Syst. Evol. Microbiol.">
        <title>The Global Catalogue of Microorganisms (GCM) 10K type strain sequencing project: providing services to taxonomists for standard genome sequencing and annotation.</title>
        <authorList>
            <consortium name="The Broad Institute Genomics Platform"/>
            <consortium name="The Broad Institute Genome Sequencing Center for Infectious Disease"/>
            <person name="Wu L."/>
            <person name="Ma J."/>
        </authorList>
    </citation>
    <scope>NUCLEOTIDE SEQUENCE [LARGE SCALE GENOMIC DNA]</scope>
    <source>
        <strain evidence="3">JCM 3325</strain>
    </source>
</reference>
<dbReference type="PANTHER" id="PTHR30006:SF2">
    <property type="entry name" value="ABC TRANSPORTER SUBSTRATE-BINDING PROTEIN"/>
    <property type="match status" value="1"/>
</dbReference>
<evidence type="ECO:0000313" key="2">
    <source>
        <dbReference type="EMBL" id="GAA2448101.1"/>
    </source>
</evidence>
<organism evidence="2 3">
    <name type="scientific">Actinomadura vinacea</name>
    <dbReference type="NCBI Taxonomy" id="115336"/>
    <lineage>
        <taxon>Bacteria</taxon>
        <taxon>Bacillati</taxon>
        <taxon>Actinomycetota</taxon>
        <taxon>Actinomycetes</taxon>
        <taxon>Streptosporangiales</taxon>
        <taxon>Thermomonosporaceae</taxon>
        <taxon>Actinomadura</taxon>
    </lineage>
</organism>
<accession>A0ABP5XCI6</accession>
<dbReference type="SUPFAM" id="SSF53850">
    <property type="entry name" value="Periplasmic binding protein-like II"/>
    <property type="match status" value="1"/>
</dbReference>
<keyword evidence="1" id="KW-0732">Signal</keyword>
<name>A0ABP5XCI6_9ACTN</name>
<keyword evidence="3" id="KW-1185">Reference proteome</keyword>
<evidence type="ECO:0000313" key="3">
    <source>
        <dbReference type="Proteomes" id="UP001501231"/>
    </source>
</evidence>
<protein>
    <recommendedName>
        <fullName evidence="4">Extracellular solute-binding protein</fullName>
    </recommendedName>
</protein>
<comment type="caution">
    <text evidence="2">The sequence shown here is derived from an EMBL/GenBank/DDBJ whole genome shotgun (WGS) entry which is preliminary data.</text>
</comment>
<dbReference type="Proteomes" id="UP001501231">
    <property type="component" value="Unassembled WGS sequence"/>
</dbReference>
<dbReference type="PANTHER" id="PTHR30006">
    <property type="entry name" value="THIAMINE-BINDING PERIPLASMIC PROTEIN-RELATED"/>
    <property type="match status" value="1"/>
</dbReference>
<sequence>MVTSPGTPQGARTAVLRTLSRLRLVVTALVIGIGLAACGSGEPAPKWQLSDKTGPAGDAAWQKLVADAKAEGRVVIYGAHAEDTLNQLGAAFEKQYGIKVQVFRAADSDLQPKLDAEIKTGNHVADVVGMSDENYLKRMSARGAFADPRGPALSAPGFDRKANTLARGVNRSVATTMSYAWNTERHPKGLRGFNDLLDPSLSGGKIGVLAPFTPAVMDFYTYLQKQNGADYLDKLAKQKPRKYQAGAAMAEALASGEIAAATQVAQVALYKAKDAGAPVDGGLANPAWGAGLYEAVLEGAAHPNAAQLLMNYIFTPAGQEIVANRTAAVLPNIPKTATTADKTTTGGVMNASPEQFKAFVDKFNGQFR</sequence>
<dbReference type="Pfam" id="PF13531">
    <property type="entry name" value="SBP_bac_11"/>
    <property type="match status" value="1"/>
</dbReference>
<dbReference type="EMBL" id="BAAARW010000035">
    <property type="protein sequence ID" value="GAA2448101.1"/>
    <property type="molecule type" value="Genomic_DNA"/>
</dbReference>
<gene>
    <name evidence="2" type="ORF">GCM10010191_76870</name>
</gene>